<dbReference type="InterPro" id="IPR000859">
    <property type="entry name" value="CUB_dom"/>
</dbReference>
<dbReference type="EnsemblMetazoa" id="XM_030983132">
    <property type="protein sequence ID" value="XP_030838992"/>
    <property type="gene ID" value="LOC754791"/>
</dbReference>
<keyword evidence="7" id="KW-1185">Reference proteome</keyword>
<feature type="chain" id="PRO_5029662538" description="CUB domain-containing protein" evidence="4">
    <location>
        <begin position="19"/>
        <end position="300"/>
    </location>
</feature>
<keyword evidence="1" id="KW-0677">Repeat</keyword>
<dbReference type="Pfam" id="PF00431">
    <property type="entry name" value="CUB"/>
    <property type="match status" value="1"/>
</dbReference>
<dbReference type="RefSeq" id="XP_030838992.1">
    <property type="nucleotide sequence ID" value="XM_030983132.1"/>
</dbReference>
<comment type="caution">
    <text evidence="3">Lacks conserved residue(s) required for the propagation of feature annotation.</text>
</comment>
<name>A0A7M7NT32_STRPU</name>
<feature type="domain" description="CUB" evidence="5">
    <location>
        <begin position="142"/>
        <end position="254"/>
    </location>
</feature>
<evidence type="ECO:0000256" key="2">
    <source>
        <dbReference type="ARBA" id="ARBA00023157"/>
    </source>
</evidence>
<protein>
    <recommendedName>
        <fullName evidence="5">CUB domain-containing protein</fullName>
    </recommendedName>
</protein>
<evidence type="ECO:0000313" key="6">
    <source>
        <dbReference type="EnsemblMetazoa" id="XP_030838992"/>
    </source>
</evidence>
<evidence type="ECO:0000313" key="7">
    <source>
        <dbReference type="Proteomes" id="UP000007110"/>
    </source>
</evidence>
<dbReference type="AlphaFoldDB" id="A0A7M7NT32"/>
<dbReference type="KEGG" id="spu:754791"/>
<dbReference type="SMART" id="SM00042">
    <property type="entry name" value="CUB"/>
    <property type="match status" value="1"/>
</dbReference>
<sequence>MELIVIAVSLCVILIVLGQPSSSREIENIELDEDEEREIVSPDYPDNFNLNLDYLLLVSTSRGRNIYVDFTKVLLRENIDFIYVGDGSIIDKTTVFLNLTGRDPVSTSIVSPTESIWIWFTSGGQGDILAERRFMFEIKETKRISLDDNSSAQITSRDYPSDYPNDCHQLWFVSSPSGSRVRISFLAFAMEKEADYVTIGTDWEAAGDGDHVLVRYSGEFLPDDVITTVGDVWIEMVTDLRKDDDGFTLTLQSTQLGEFQSHVHLLHECMLHTRRHLADVGSPSTNGVLINYFHKLDRRR</sequence>
<evidence type="ECO:0000256" key="4">
    <source>
        <dbReference type="SAM" id="SignalP"/>
    </source>
</evidence>
<dbReference type="Gene3D" id="2.60.120.290">
    <property type="entry name" value="Spermadhesin, CUB domain"/>
    <property type="match status" value="2"/>
</dbReference>
<proteinExistence type="predicted"/>
<dbReference type="PANTHER" id="PTHR24251">
    <property type="entry name" value="OVOCHYMASE-RELATED"/>
    <property type="match status" value="1"/>
</dbReference>
<evidence type="ECO:0000259" key="5">
    <source>
        <dbReference type="PROSITE" id="PS01180"/>
    </source>
</evidence>
<dbReference type="CDD" id="cd00041">
    <property type="entry name" value="CUB"/>
    <property type="match status" value="1"/>
</dbReference>
<dbReference type="InParanoid" id="A0A7M7NT32"/>
<evidence type="ECO:0000256" key="1">
    <source>
        <dbReference type="ARBA" id="ARBA00022737"/>
    </source>
</evidence>
<organism evidence="6 7">
    <name type="scientific">Strongylocentrotus purpuratus</name>
    <name type="common">Purple sea urchin</name>
    <dbReference type="NCBI Taxonomy" id="7668"/>
    <lineage>
        <taxon>Eukaryota</taxon>
        <taxon>Metazoa</taxon>
        <taxon>Echinodermata</taxon>
        <taxon>Eleutherozoa</taxon>
        <taxon>Echinozoa</taxon>
        <taxon>Echinoidea</taxon>
        <taxon>Euechinoidea</taxon>
        <taxon>Echinacea</taxon>
        <taxon>Camarodonta</taxon>
        <taxon>Echinidea</taxon>
        <taxon>Strongylocentrotidae</taxon>
        <taxon>Strongylocentrotus</taxon>
    </lineage>
</organism>
<keyword evidence="2" id="KW-1015">Disulfide bond</keyword>
<dbReference type="SUPFAM" id="SSF49854">
    <property type="entry name" value="Spermadhesin, CUB domain"/>
    <property type="match status" value="2"/>
</dbReference>
<reference evidence="6" key="2">
    <citation type="submission" date="2021-01" db="UniProtKB">
        <authorList>
            <consortium name="EnsemblMetazoa"/>
        </authorList>
    </citation>
    <scope>IDENTIFICATION</scope>
</reference>
<reference evidence="7" key="1">
    <citation type="submission" date="2015-02" db="EMBL/GenBank/DDBJ databases">
        <title>Genome sequencing for Strongylocentrotus purpuratus.</title>
        <authorList>
            <person name="Murali S."/>
            <person name="Liu Y."/>
            <person name="Vee V."/>
            <person name="English A."/>
            <person name="Wang M."/>
            <person name="Skinner E."/>
            <person name="Han Y."/>
            <person name="Muzny D.M."/>
            <person name="Worley K.C."/>
            <person name="Gibbs R.A."/>
        </authorList>
    </citation>
    <scope>NUCLEOTIDE SEQUENCE</scope>
</reference>
<feature type="signal peptide" evidence="4">
    <location>
        <begin position="1"/>
        <end position="18"/>
    </location>
</feature>
<dbReference type="PROSITE" id="PS01180">
    <property type="entry name" value="CUB"/>
    <property type="match status" value="1"/>
</dbReference>
<dbReference type="InterPro" id="IPR035914">
    <property type="entry name" value="Sperma_CUB_dom_sf"/>
</dbReference>
<dbReference type="Proteomes" id="UP000007110">
    <property type="component" value="Unassembled WGS sequence"/>
</dbReference>
<accession>A0A7M7NT32</accession>
<dbReference type="OrthoDB" id="6365689at2759"/>
<evidence type="ECO:0000256" key="3">
    <source>
        <dbReference type="PROSITE-ProRule" id="PRU00059"/>
    </source>
</evidence>
<dbReference type="GeneID" id="754791"/>
<keyword evidence="4" id="KW-0732">Signal</keyword>